<dbReference type="STRING" id="13333.W1NYS6"/>
<feature type="compositionally biased region" description="Basic and acidic residues" evidence="1">
    <location>
        <begin position="293"/>
        <end position="302"/>
    </location>
</feature>
<evidence type="ECO:0000259" key="3">
    <source>
        <dbReference type="Pfam" id="PF21647"/>
    </source>
</evidence>
<evidence type="ECO:0000259" key="2">
    <source>
        <dbReference type="Pfam" id="PF06075"/>
    </source>
</evidence>
<feature type="region of interest" description="Disordered" evidence="1">
    <location>
        <begin position="197"/>
        <end position="322"/>
    </location>
</feature>
<dbReference type="Proteomes" id="UP000017836">
    <property type="component" value="Unassembled WGS sequence"/>
</dbReference>
<dbReference type="InterPro" id="IPR010341">
    <property type="entry name" value="DUF936_pln"/>
</dbReference>
<feature type="compositionally biased region" description="Basic and acidic residues" evidence="1">
    <location>
        <begin position="265"/>
        <end position="274"/>
    </location>
</feature>
<dbReference type="PANTHER" id="PTHR31928:SF7">
    <property type="entry name" value="FACTOR 1-DELTA, PUTATIVE (DUF936)-RELATED"/>
    <property type="match status" value="1"/>
</dbReference>
<feature type="region of interest" description="Disordered" evidence="1">
    <location>
        <begin position="352"/>
        <end position="373"/>
    </location>
</feature>
<feature type="compositionally biased region" description="Polar residues" evidence="1">
    <location>
        <begin position="201"/>
        <end position="215"/>
    </location>
</feature>
<keyword evidence="5" id="KW-1185">Reference proteome</keyword>
<feature type="compositionally biased region" description="Polar residues" evidence="1">
    <location>
        <begin position="303"/>
        <end position="322"/>
    </location>
</feature>
<name>W1NYS6_AMBTC</name>
<accession>W1NYS6</accession>
<evidence type="ECO:0000313" key="4">
    <source>
        <dbReference type="EMBL" id="ERN00798.1"/>
    </source>
</evidence>
<dbReference type="eggNOG" id="ENOG502QUS9">
    <property type="taxonomic scope" value="Eukaryota"/>
</dbReference>
<feature type="domain" description="DUF936" evidence="2">
    <location>
        <begin position="4"/>
        <end position="119"/>
    </location>
</feature>
<dbReference type="HOGENOM" id="CLU_009340_3_0_1"/>
<feature type="region of interest" description="Disordered" evidence="1">
    <location>
        <begin position="522"/>
        <end position="601"/>
    </location>
</feature>
<proteinExistence type="predicted"/>
<gene>
    <name evidence="4" type="ORF">AMTR_s00217p00029330</name>
</gene>
<dbReference type="KEGG" id="atr:18428866"/>
<dbReference type="EMBL" id="KI394806">
    <property type="protein sequence ID" value="ERN00798.1"/>
    <property type="molecule type" value="Genomic_DNA"/>
</dbReference>
<dbReference type="Pfam" id="PF21647">
    <property type="entry name" value="DUF6857"/>
    <property type="match status" value="1"/>
</dbReference>
<evidence type="ECO:0000256" key="1">
    <source>
        <dbReference type="SAM" id="MobiDB-lite"/>
    </source>
</evidence>
<feature type="compositionally biased region" description="Low complexity" evidence="1">
    <location>
        <begin position="222"/>
        <end position="231"/>
    </location>
</feature>
<feature type="domain" description="DUF6857" evidence="3">
    <location>
        <begin position="380"/>
        <end position="701"/>
    </location>
</feature>
<dbReference type="InterPro" id="IPR048297">
    <property type="entry name" value="DUF936_dom_pln"/>
</dbReference>
<organism evidence="4 5">
    <name type="scientific">Amborella trichopoda</name>
    <dbReference type="NCBI Taxonomy" id="13333"/>
    <lineage>
        <taxon>Eukaryota</taxon>
        <taxon>Viridiplantae</taxon>
        <taxon>Streptophyta</taxon>
        <taxon>Embryophyta</taxon>
        <taxon>Tracheophyta</taxon>
        <taxon>Spermatophyta</taxon>
        <taxon>Magnoliopsida</taxon>
        <taxon>Amborellales</taxon>
        <taxon>Amborellaceae</taxon>
        <taxon>Amborella</taxon>
    </lineage>
</organism>
<dbReference type="AlphaFoldDB" id="W1NYS6"/>
<protein>
    <submittedName>
        <fullName evidence="4">Uncharacterized protein</fullName>
    </submittedName>
</protein>
<reference evidence="5" key="1">
    <citation type="journal article" date="2013" name="Science">
        <title>The Amborella genome and the evolution of flowering plants.</title>
        <authorList>
            <consortium name="Amborella Genome Project"/>
        </authorList>
    </citation>
    <scope>NUCLEOTIDE SEQUENCE [LARGE SCALE GENOMIC DNA]</scope>
</reference>
<dbReference type="PANTHER" id="PTHR31928">
    <property type="entry name" value="EXPRESSED PROTEIN"/>
    <property type="match status" value="1"/>
</dbReference>
<feature type="compositionally biased region" description="Polar residues" evidence="1">
    <location>
        <begin position="522"/>
        <end position="533"/>
    </location>
</feature>
<dbReference type="OrthoDB" id="1888344at2759"/>
<dbReference type="InterPro" id="IPR049172">
    <property type="entry name" value="DUF6857_pln"/>
</dbReference>
<evidence type="ECO:0000313" key="5">
    <source>
        <dbReference type="Proteomes" id="UP000017836"/>
    </source>
</evidence>
<dbReference type="Pfam" id="PF06075">
    <property type="entry name" value="DUF936"/>
    <property type="match status" value="1"/>
</dbReference>
<dbReference type="Gramene" id="ERN00798">
    <property type="protein sequence ID" value="ERN00798"/>
    <property type="gene ID" value="AMTR_s00217p00029330"/>
</dbReference>
<sequence>MASLSPGVLLKLLQHMKSGIKVAGEHRTVLLQVIGIVPSLSGDDLWQSRGFFLKVSDSLHATYVSLGDENNDLIFNDKIQLGQFIHVTKLESGSPVPILRGVKLVPRRHPCIGNPEDLVSGPPFAASAGSDNLISSKCKQGELRKVAVSLSKGRIDHQAQLRKEAVSVSRGGERIDNQARLRKEAVFLSKGGERSEKDVFVSQTKGRASPSSRSSMAGRLVSFSSASSNCSVDRFSPAKKSVSVSREIEDTPPSSSADKSVANFRAERRQPNRDKPRRSVSQEENVVKSKQHLSPELRRSWERSTVLNNANRSPDSMSREASTAIDLSTVVNVKTAACKRDSLKPKTANVSATLANKPSKRDADTTMRPSTPSHLAKAALANKRIADGSVSWDALPSNLSVPAKDALRSRDTAFSASVDALLEASAADSVMRCLSMYAETCSTSKQEPPEVVVERFLNLNPIMERAALVADSLVQTKKSVTTGISTPPIPSEEACKISSDKKKLAESWMKAALATDLSPFSLLSKQSSTPSKADTQHRYIVIETPPKPPPEPIREGSRAHNPQKKNQMGSSDSDSKRTPPRLGTGKRLGRHGVKREGFEGEQEACEWRRGKGLEENARLGKGMVEESRRWFLEYLDGVLDGGFEGEGVAMMLGQMKRVSEWLEGAGRDLRDGKDVDGVVERVRKKVYGFLLQHVECAAMAMGNQSI</sequence>